<dbReference type="Proteomes" id="UP000051999">
    <property type="component" value="Unassembled WGS sequence"/>
</dbReference>
<dbReference type="InterPro" id="IPR001737">
    <property type="entry name" value="KsgA/Erm"/>
</dbReference>
<feature type="binding site" evidence="8 9">
    <location>
        <position position="134"/>
    </location>
    <ligand>
        <name>S-adenosyl-L-methionine</name>
        <dbReference type="ChEBI" id="CHEBI:59789"/>
    </ligand>
</feature>
<keyword evidence="6 8" id="KW-0694">RNA-binding</keyword>
<comment type="similarity">
    <text evidence="8">Belongs to the class I-like SAM-binding methyltransferase superfamily. rRNA adenine N(6)-methyltransferase family. RsmA subfamily.</text>
</comment>
<feature type="binding site" evidence="8 9">
    <location>
        <position position="36"/>
    </location>
    <ligand>
        <name>S-adenosyl-L-methionine</name>
        <dbReference type="ChEBI" id="CHEBI:59789"/>
    </ligand>
</feature>
<dbReference type="PANTHER" id="PTHR11727">
    <property type="entry name" value="DIMETHYLADENOSINE TRANSFERASE"/>
    <property type="match status" value="1"/>
</dbReference>
<dbReference type="Gene3D" id="1.10.8.100">
    <property type="entry name" value="Ribosomal RNA adenine dimethylase-like, domain 2"/>
    <property type="match status" value="1"/>
</dbReference>
<feature type="binding site" evidence="8 9">
    <location>
        <position position="109"/>
    </location>
    <ligand>
        <name>S-adenosyl-L-methionine</name>
        <dbReference type="ChEBI" id="CHEBI:59789"/>
    </ligand>
</feature>
<dbReference type="SMART" id="SM00650">
    <property type="entry name" value="rADc"/>
    <property type="match status" value="1"/>
</dbReference>
<keyword evidence="4 8" id="KW-0808">Transferase</keyword>
<feature type="binding site" evidence="8 9">
    <location>
        <position position="38"/>
    </location>
    <ligand>
        <name>S-adenosyl-L-methionine</name>
        <dbReference type="ChEBI" id="CHEBI:59789"/>
    </ligand>
</feature>
<comment type="function">
    <text evidence="8">Specifically dimethylates two adjacent adenosines (A1518 and A1519) in the loop of a conserved hairpin near the 3'-end of 16S rRNA in the 30S particle. May play a critical role in biogenesis of 30S subunits.</text>
</comment>
<dbReference type="HAMAP" id="MF_00607">
    <property type="entry name" value="16SrRNA_methyltr_A"/>
    <property type="match status" value="1"/>
</dbReference>
<evidence type="ECO:0000256" key="5">
    <source>
        <dbReference type="ARBA" id="ARBA00022691"/>
    </source>
</evidence>
<evidence type="ECO:0000256" key="1">
    <source>
        <dbReference type="ARBA" id="ARBA00022490"/>
    </source>
</evidence>
<evidence type="ECO:0000256" key="7">
    <source>
        <dbReference type="ARBA" id="ARBA00049167"/>
    </source>
</evidence>
<dbReference type="GO" id="GO:0005829">
    <property type="term" value="C:cytosol"/>
    <property type="evidence" value="ECO:0007669"/>
    <property type="project" value="TreeGrafter"/>
</dbReference>
<reference evidence="11 12" key="1">
    <citation type="journal article" date="2015" name="Genome Announc.">
        <title>Expanding the biotechnology potential of lactobacilli through comparative genomics of 213 strains and associated genera.</title>
        <authorList>
            <person name="Sun Z."/>
            <person name="Harris H.M."/>
            <person name="McCann A."/>
            <person name="Guo C."/>
            <person name="Argimon S."/>
            <person name="Zhang W."/>
            <person name="Yang X."/>
            <person name="Jeffery I.B."/>
            <person name="Cooney J.C."/>
            <person name="Kagawa T.F."/>
            <person name="Liu W."/>
            <person name="Song Y."/>
            <person name="Salvetti E."/>
            <person name="Wrobel A."/>
            <person name="Rasinkangas P."/>
            <person name="Parkhill J."/>
            <person name="Rea M.C."/>
            <person name="O'Sullivan O."/>
            <person name="Ritari J."/>
            <person name="Douillard F.P."/>
            <person name="Paul Ross R."/>
            <person name="Yang R."/>
            <person name="Briner A.E."/>
            <person name="Felis G.E."/>
            <person name="de Vos W.M."/>
            <person name="Barrangou R."/>
            <person name="Klaenhammer T.R."/>
            <person name="Caufield P.W."/>
            <person name="Cui Y."/>
            <person name="Zhang H."/>
            <person name="O'Toole P.W."/>
        </authorList>
    </citation>
    <scope>NUCLEOTIDE SEQUENCE [LARGE SCALE GENOMIC DNA]</scope>
    <source>
        <strain evidence="11 12">DSM 15814</strain>
    </source>
</reference>
<keyword evidence="2 8" id="KW-0698">rRNA processing</keyword>
<dbReference type="PATRIC" id="fig|1114972.6.peg.2528"/>
<dbReference type="SUPFAM" id="SSF53335">
    <property type="entry name" value="S-adenosyl-L-methionine-dependent methyltransferases"/>
    <property type="match status" value="1"/>
</dbReference>
<name>A0A0R1RID8_9LACO</name>
<dbReference type="FunFam" id="3.40.50.150:FF:000023">
    <property type="entry name" value="Ribosomal RNA small subunit methyltransferase A"/>
    <property type="match status" value="1"/>
</dbReference>
<dbReference type="Gene3D" id="3.40.50.150">
    <property type="entry name" value="Vaccinia Virus protein VP39"/>
    <property type="match status" value="1"/>
</dbReference>
<dbReference type="InterPro" id="IPR020598">
    <property type="entry name" value="rRNA_Ade_methylase_Trfase_N"/>
</dbReference>
<feature type="domain" description="Ribosomal RNA adenine methylase transferase N-terminal" evidence="10">
    <location>
        <begin position="43"/>
        <end position="219"/>
    </location>
</feature>
<dbReference type="eggNOG" id="COG0030">
    <property type="taxonomic scope" value="Bacteria"/>
</dbReference>
<dbReference type="GO" id="GO:0052908">
    <property type="term" value="F:16S rRNA (adenine(1518)-N(6)/adenine(1519)-N(6))-dimethyltransferase activity"/>
    <property type="evidence" value="ECO:0007669"/>
    <property type="project" value="UniProtKB-EC"/>
</dbReference>
<gene>
    <name evidence="8" type="primary">rsmA</name>
    <name evidence="8" type="synonym">ksgA</name>
    <name evidence="11" type="ORF">FD35_GL002465</name>
</gene>
<dbReference type="Pfam" id="PF00398">
    <property type="entry name" value="RrnaAD"/>
    <property type="match status" value="1"/>
</dbReference>
<dbReference type="InterPro" id="IPR023165">
    <property type="entry name" value="rRNA_Ade_diMease-like_C"/>
</dbReference>
<dbReference type="EC" id="2.1.1.182" evidence="8"/>
<feature type="binding site" evidence="8 9">
    <location>
        <position position="63"/>
    </location>
    <ligand>
        <name>S-adenosyl-L-methionine</name>
        <dbReference type="ChEBI" id="CHEBI:59789"/>
    </ligand>
</feature>
<keyword evidence="5 8" id="KW-0949">S-adenosyl-L-methionine</keyword>
<dbReference type="RefSeq" id="WP_017260525.1">
    <property type="nucleotide sequence ID" value="NZ_AUAW01000007.1"/>
</dbReference>
<dbReference type="InterPro" id="IPR029063">
    <property type="entry name" value="SAM-dependent_MTases_sf"/>
</dbReference>
<evidence type="ECO:0000259" key="10">
    <source>
        <dbReference type="SMART" id="SM00650"/>
    </source>
</evidence>
<dbReference type="CDD" id="cd02440">
    <property type="entry name" value="AdoMet_MTases"/>
    <property type="match status" value="1"/>
</dbReference>
<dbReference type="OrthoDB" id="9814755at2"/>
<dbReference type="GO" id="GO:0003723">
    <property type="term" value="F:RNA binding"/>
    <property type="evidence" value="ECO:0007669"/>
    <property type="project" value="UniProtKB-UniRule"/>
</dbReference>
<evidence type="ECO:0000256" key="6">
    <source>
        <dbReference type="ARBA" id="ARBA00022884"/>
    </source>
</evidence>
<protein>
    <recommendedName>
        <fullName evidence="8">Ribosomal RNA small subunit methyltransferase A</fullName>
        <ecNumber evidence="8">2.1.1.182</ecNumber>
    </recommendedName>
    <alternativeName>
        <fullName evidence="8">16S rRNA (adenine(1518)-N(6)/adenine(1519)-N(6))-dimethyltransferase</fullName>
    </alternativeName>
    <alternativeName>
        <fullName evidence="8">16S rRNA dimethyladenosine transferase</fullName>
    </alternativeName>
    <alternativeName>
        <fullName evidence="8">16S rRNA dimethylase</fullName>
    </alternativeName>
    <alternativeName>
        <fullName evidence="8">S-adenosylmethionine-6-N', N'-adenosyl(rRNA) dimethyltransferase</fullName>
    </alternativeName>
</protein>
<evidence type="ECO:0000313" key="12">
    <source>
        <dbReference type="Proteomes" id="UP000051999"/>
    </source>
</evidence>
<keyword evidence="1 8" id="KW-0963">Cytoplasm</keyword>
<feature type="binding site" evidence="8 9">
    <location>
        <position position="84"/>
    </location>
    <ligand>
        <name>S-adenosyl-L-methionine</name>
        <dbReference type="ChEBI" id="CHEBI:59789"/>
    </ligand>
</feature>
<dbReference type="PROSITE" id="PS01131">
    <property type="entry name" value="RRNA_A_DIMETH"/>
    <property type="match status" value="1"/>
</dbReference>
<evidence type="ECO:0000313" key="11">
    <source>
        <dbReference type="EMBL" id="KRL55012.1"/>
    </source>
</evidence>
<dbReference type="EMBL" id="AZFF01000007">
    <property type="protein sequence ID" value="KRL55012.1"/>
    <property type="molecule type" value="Genomic_DNA"/>
</dbReference>
<evidence type="ECO:0000256" key="2">
    <source>
        <dbReference type="ARBA" id="ARBA00022552"/>
    </source>
</evidence>
<sequence length="300" mass="32917">MTESKRADRPDIANPVRTRAIMNTYGIAVKKSLGQNFLSDVNILHNIVSAADITDDDDVIEVGPGIGALTEQLARSANRVLAFEIDQNLIPVLAETLAPYKNVDVVNADILKVDLADEIAKHLPDAKTVKVVANLPYYITTPILMGLVSAPIDFAAIVVMMQKEVAERLSAEPGTKAYGALTLAVQYKMQARLAFTVSRTAFIPQPNVDSAIVTLTPREPLTEKPFSDDALFRLIRGCFAHRRKSLWNNLQSIFGKAPATKVELQASLDEMELAQSIRAERLSLEGFIALTNVLHTHNLF</sequence>
<dbReference type="NCBIfam" id="TIGR00755">
    <property type="entry name" value="ksgA"/>
    <property type="match status" value="1"/>
</dbReference>
<keyword evidence="3 8" id="KW-0489">Methyltransferase</keyword>
<comment type="subcellular location">
    <subcellularLocation>
        <location evidence="8">Cytoplasm</location>
    </subcellularLocation>
</comment>
<dbReference type="PANTHER" id="PTHR11727:SF7">
    <property type="entry name" value="DIMETHYLADENOSINE TRANSFERASE-RELATED"/>
    <property type="match status" value="1"/>
</dbReference>
<dbReference type="STRING" id="1114972.FD35_GL002465"/>
<dbReference type="InterPro" id="IPR011530">
    <property type="entry name" value="rRNA_adenine_dimethylase"/>
</dbReference>
<organism evidence="11 12">
    <name type="scientific">Furfurilactobacillus rossiae DSM 15814</name>
    <dbReference type="NCBI Taxonomy" id="1114972"/>
    <lineage>
        <taxon>Bacteria</taxon>
        <taxon>Bacillati</taxon>
        <taxon>Bacillota</taxon>
        <taxon>Bacilli</taxon>
        <taxon>Lactobacillales</taxon>
        <taxon>Lactobacillaceae</taxon>
        <taxon>Furfurilactobacillus</taxon>
    </lineage>
</organism>
<dbReference type="PROSITE" id="PS51689">
    <property type="entry name" value="SAM_RNA_A_N6_MT"/>
    <property type="match status" value="1"/>
</dbReference>
<accession>A0A0R1RID8</accession>
<dbReference type="InterPro" id="IPR020596">
    <property type="entry name" value="rRNA_Ade_Mease_Trfase_CS"/>
</dbReference>
<keyword evidence="12" id="KW-1185">Reference proteome</keyword>
<comment type="caution">
    <text evidence="11">The sequence shown here is derived from an EMBL/GenBank/DDBJ whole genome shotgun (WGS) entry which is preliminary data.</text>
</comment>
<evidence type="ECO:0000256" key="3">
    <source>
        <dbReference type="ARBA" id="ARBA00022603"/>
    </source>
</evidence>
<comment type="catalytic activity">
    <reaction evidence="8">
        <text>adenosine(1518)/adenosine(1519) in 16S rRNA + 4 S-adenosyl-L-methionine = N(6)-dimethyladenosine(1518)/N(6)-dimethyladenosine(1519) in 16S rRNA + 4 S-adenosyl-L-homocysteine + 4 H(+)</text>
        <dbReference type="Rhea" id="RHEA:19609"/>
        <dbReference type="Rhea" id="RHEA-COMP:10232"/>
        <dbReference type="Rhea" id="RHEA-COMP:10233"/>
        <dbReference type="ChEBI" id="CHEBI:15378"/>
        <dbReference type="ChEBI" id="CHEBI:57856"/>
        <dbReference type="ChEBI" id="CHEBI:59789"/>
        <dbReference type="ChEBI" id="CHEBI:74411"/>
        <dbReference type="ChEBI" id="CHEBI:74493"/>
        <dbReference type="EC" id="2.1.1.182"/>
    </reaction>
</comment>
<comment type="catalytic activity">
    <reaction evidence="7">
        <text>adenosine(2085) in 23S rRNA + 2 S-adenosyl-L-methionine = N(6)-dimethyladenosine(2085) in 23S rRNA + 2 S-adenosyl-L-homocysteine + 2 H(+)</text>
        <dbReference type="Rhea" id="RHEA:42784"/>
        <dbReference type="Rhea" id="RHEA-COMP:10237"/>
        <dbReference type="Rhea" id="RHEA-COMP:10238"/>
        <dbReference type="ChEBI" id="CHEBI:15378"/>
        <dbReference type="ChEBI" id="CHEBI:57856"/>
        <dbReference type="ChEBI" id="CHEBI:59789"/>
        <dbReference type="ChEBI" id="CHEBI:74411"/>
        <dbReference type="ChEBI" id="CHEBI:74493"/>
        <dbReference type="EC" id="2.1.1.184"/>
    </reaction>
</comment>
<evidence type="ECO:0000256" key="9">
    <source>
        <dbReference type="PROSITE-ProRule" id="PRU01026"/>
    </source>
</evidence>
<evidence type="ECO:0000256" key="8">
    <source>
        <dbReference type="HAMAP-Rule" id="MF_00607"/>
    </source>
</evidence>
<evidence type="ECO:0000256" key="4">
    <source>
        <dbReference type="ARBA" id="ARBA00022679"/>
    </source>
</evidence>
<dbReference type="AlphaFoldDB" id="A0A0R1RID8"/>
<dbReference type="GO" id="GO:0052910">
    <property type="term" value="F:23S rRNA (adenine(2085)-N(6))-dimethyltransferase activity"/>
    <property type="evidence" value="ECO:0007669"/>
    <property type="project" value="UniProtKB-EC"/>
</dbReference>
<proteinExistence type="inferred from homology"/>